<dbReference type="Pfam" id="PF17765">
    <property type="entry name" value="MLTR_LBD"/>
    <property type="match status" value="1"/>
</dbReference>
<dbReference type="PANTHER" id="PTHR35010">
    <property type="entry name" value="BLL4672 PROTEIN-RELATED"/>
    <property type="match status" value="1"/>
</dbReference>
<comment type="caution">
    <text evidence="2">The sequence shown here is derived from an EMBL/GenBank/DDBJ whole genome shotgun (WGS) entry which is preliminary data.</text>
</comment>
<dbReference type="SUPFAM" id="SSF47413">
    <property type="entry name" value="lambda repressor-like DNA-binding domains"/>
    <property type="match status" value="1"/>
</dbReference>
<organism evidence="2 3">
    <name type="scientific">Antrihabitans stalagmiti</name>
    <dbReference type="NCBI Taxonomy" id="2799499"/>
    <lineage>
        <taxon>Bacteria</taxon>
        <taxon>Bacillati</taxon>
        <taxon>Actinomycetota</taxon>
        <taxon>Actinomycetes</taxon>
        <taxon>Mycobacteriales</taxon>
        <taxon>Nocardiaceae</taxon>
        <taxon>Antrihabitans</taxon>
    </lineage>
</organism>
<dbReference type="PROSITE" id="PS50943">
    <property type="entry name" value="HTH_CROC1"/>
    <property type="match status" value="1"/>
</dbReference>
<dbReference type="CDD" id="cd00093">
    <property type="entry name" value="HTH_XRE"/>
    <property type="match status" value="1"/>
</dbReference>
<name>A0A934U3K3_9NOCA</name>
<proteinExistence type="predicted"/>
<feature type="domain" description="HTH cro/C1-type" evidence="1">
    <location>
        <begin position="38"/>
        <end position="85"/>
    </location>
</feature>
<dbReference type="SMART" id="SM00530">
    <property type="entry name" value="HTH_XRE"/>
    <property type="match status" value="1"/>
</dbReference>
<dbReference type="Proteomes" id="UP000655868">
    <property type="component" value="Unassembled WGS sequence"/>
</dbReference>
<dbReference type="EMBL" id="JAEMNV010000003">
    <property type="protein sequence ID" value="MBJ8339750.1"/>
    <property type="molecule type" value="Genomic_DNA"/>
</dbReference>
<evidence type="ECO:0000313" key="3">
    <source>
        <dbReference type="Proteomes" id="UP000655868"/>
    </source>
</evidence>
<dbReference type="PANTHER" id="PTHR35010:SF2">
    <property type="entry name" value="BLL4672 PROTEIN"/>
    <property type="match status" value="1"/>
</dbReference>
<dbReference type="Gene3D" id="3.30.450.180">
    <property type="match status" value="1"/>
</dbReference>
<dbReference type="InterPro" id="IPR001387">
    <property type="entry name" value="Cro/C1-type_HTH"/>
</dbReference>
<dbReference type="GO" id="GO:0003677">
    <property type="term" value="F:DNA binding"/>
    <property type="evidence" value="ECO:0007669"/>
    <property type="project" value="InterPro"/>
</dbReference>
<sequence>MGSSAGDIALGEFLRSRRNLRQPDDVDVPTYGRRRVPGLRREEVAFLAGVSASYYTRIEQGTAGAVSGAILRSVAAALGLTDEEQAQIYRLAQVSPDHPQPGRPEELLPSLAAVIRHLDGVPVGVLGRSMRVLAWNRLAHRVFAPHRAFEEPWSSVGLNWARVLLLDDESRALYADWPLVTEDIVGRLRAAASRRPTDPEITAVVADLTRQSPRFAELWSSHPTRERPLGGTTLNHPTLGRLDLCDTVLRSVEDEDQVMIVFHCTPGSATESALRQASRPD</sequence>
<dbReference type="Gene3D" id="1.10.260.40">
    <property type="entry name" value="lambda repressor-like DNA-binding domains"/>
    <property type="match status" value="1"/>
</dbReference>
<dbReference type="AlphaFoldDB" id="A0A934U3K3"/>
<evidence type="ECO:0000259" key="1">
    <source>
        <dbReference type="PROSITE" id="PS50943"/>
    </source>
</evidence>
<keyword evidence="3" id="KW-1185">Reference proteome</keyword>
<dbReference type="InterPro" id="IPR041413">
    <property type="entry name" value="MLTR_LBD"/>
</dbReference>
<accession>A0A934U3K3</accession>
<dbReference type="Pfam" id="PF13560">
    <property type="entry name" value="HTH_31"/>
    <property type="match status" value="1"/>
</dbReference>
<dbReference type="InterPro" id="IPR010982">
    <property type="entry name" value="Lambda_DNA-bd_dom_sf"/>
</dbReference>
<gene>
    <name evidence="2" type="ORF">JGU71_12715</name>
</gene>
<protein>
    <submittedName>
        <fullName evidence="2">Helix-turn-helix domain-containing protein</fullName>
    </submittedName>
</protein>
<evidence type="ECO:0000313" key="2">
    <source>
        <dbReference type="EMBL" id="MBJ8339750.1"/>
    </source>
</evidence>
<dbReference type="RefSeq" id="WP_199704462.1">
    <property type="nucleotide sequence ID" value="NZ_JAEMNV010000003.1"/>
</dbReference>
<reference evidence="2" key="1">
    <citation type="submission" date="2020-12" db="EMBL/GenBank/DDBJ databases">
        <title>Antrihabitans popcorni sp. nov. and Antrihabitans auranticaus sp. nov., isolated from a larva cave.</title>
        <authorList>
            <person name="Lee S.D."/>
            <person name="Kim I.S."/>
        </authorList>
    </citation>
    <scope>NUCLEOTIDE SEQUENCE</scope>
    <source>
        <strain evidence="2">YC3-6</strain>
    </source>
</reference>